<comment type="similarity">
    <text evidence="1">Belongs to the aldehyde dehydrogenase family.</text>
</comment>
<dbReference type="EMBL" id="JASATX010000004">
    <property type="protein sequence ID" value="MDI2099311.1"/>
    <property type="molecule type" value="Genomic_DNA"/>
</dbReference>
<keyword evidence="2" id="KW-0560">Oxidoreductase</keyword>
<dbReference type="AlphaFoldDB" id="A0AAW6T951"/>
<comment type="caution">
    <text evidence="4">The sequence shown here is derived from an EMBL/GenBank/DDBJ whole genome shotgun (WGS) entry which is preliminary data.</text>
</comment>
<dbReference type="InterPro" id="IPR016161">
    <property type="entry name" value="Ald_DH/histidinol_DH"/>
</dbReference>
<dbReference type="Gene3D" id="3.40.309.10">
    <property type="entry name" value="Aldehyde Dehydrogenase, Chain A, domain 2"/>
    <property type="match status" value="1"/>
</dbReference>
<evidence type="ECO:0000256" key="1">
    <source>
        <dbReference type="ARBA" id="ARBA00009986"/>
    </source>
</evidence>
<keyword evidence="5" id="KW-1185">Reference proteome</keyword>
<reference evidence="4 5" key="1">
    <citation type="submission" date="2023-04" db="EMBL/GenBank/DDBJ databases">
        <title>Klugiella caeni sp. nov. isolated from the sludge of biochemical tank.</title>
        <authorList>
            <person name="Geng K."/>
        </authorList>
    </citation>
    <scope>NUCLEOTIDE SEQUENCE [LARGE SCALE GENOMIC DNA]</scope>
    <source>
        <strain evidence="4 5">YN-L-19</strain>
    </source>
</reference>
<dbReference type="InterPro" id="IPR015590">
    <property type="entry name" value="Aldehyde_DH_dom"/>
</dbReference>
<dbReference type="Gene3D" id="3.40.605.10">
    <property type="entry name" value="Aldehyde Dehydrogenase, Chain A, domain 1"/>
    <property type="match status" value="1"/>
</dbReference>
<dbReference type="FunFam" id="3.40.605.10:FF:000001">
    <property type="entry name" value="Aldehyde dehydrogenase 1"/>
    <property type="match status" value="1"/>
</dbReference>
<dbReference type="CDD" id="cd07112">
    <property type="entry name" value="ALDH_GABALDH-PuuC"/>
    <property type="match status" value="1"/>
</dbReference>
<dbReference type="Proteomes" id="UP001321506">
    <property type="component" value="Unassembled WGS sequence"/>
</dbReference>
<dbReference type="PROSITE" id="PS00070">
    <property type="entry name" value="ALDEHYDE_DEHYDR_CYS"/>
    <property type="match status" value="1"/>
</dbReference>
<dbReference type="SUPFAM" id="SSF53720">
    <property type="entry name" value="ALDH-like"/>
    <property type="match status" value="1"/>
</dbReference>
<gene>
    <name evidence="4" type="ORF">QF206_10095</name>
</gene>
<dbReference type="GO" id="GO:0016620">
    <property type="term" value="F:oxidoreductase activity, acting on the aldehyde or oxo group of donors, NAD or NADP as acceptor"/>
    <property type="evidence" value="ECO:0007669"/>
    <property type="project" value="InterPro"/>
</dbReference>
<dbReference type="InterPro" id="IPR016162">
    <property type="entry name" value="Ald_DH_N"/>
</dbReference>
<dbReference type="Pfam" id="PF00171">
    <property type="entry name" value="Aldedh"/>
    <property type="match status" value="1"/>
</dbReference>
<proteinExistence type="inferred from homology"/>
<accession>A0AAW6T951</accession>
<name>A0AAW6T951_9MICO</name>
<dbReference type="PANTHER" id="PTHR11699">
    <property type="entry name" value="ALDEHYDE DEHYDROGENASE-RELATED"/>
    <property type="match status" value="1"/>
</dbReference>
<dbReference type="InterPro" id="IPR016160">
    <property type="entry name" value="Ald_DH_CS_CYS"/>
</dbReference>
<dbReference type="RefSeq" id="WP_281489101.1">
    <property type="nucleotide sequence ID" value="NZ_JASATX010000004.1"/>
</dbReference>
<protein>
    <submittedName>
        <fullName evidence="4">Aldehyde dehydrogenase</fullName>
    </submittedName>
</protein>
<dbReference type="InterPro" id="IPR016163">
    <property type="entry name" value="Ald_DH_C"/>
</dbReference>
<sequence>MPSEIDWIEKAASVRLPARHLVGGDWVDPLADDTFDVISPRDGALLKRVPHGDAHDVDRAVASARAAFNDRRWSGMRPAARGAVLRRWAELVQEHAEDLALTISLEMGKPVREAKNVELRAVANCLRWYGEIADKRPDESPAAGDDVLALITREPAGVVAAVVPWNFPLTMTAWKLGPSLVAGNSVVLKPAEQTPFSALKLAELGLEAGLPAGVLNVVPGRGDVVGQALGRHMDVDVVTFTGSPAVGRAFLRYSGESNGKRVWPELGGKSASVILPGADIEKAARASAAGSFYNQGQMCSASSRVVVHRDIADEVLHFARLQAREMAPADPLLHDAPSGALVSEQHLQRVLGYVRTAVEEGAELLEGSTGRHSVDGHPNGSYVAPTVLGGVKPGMTIEQEEVFGPVLSVITVDSEEEAIRVANGTQYGLAASVWTRDLSAATRVSRRMQAGIVWVNCFEEGDMTVPFGGVKGSGFGRDKSAHAIDKFTDLKTIWMEVEP</sequence>
<evidence type="ECO:0000256" key="2">
    <source>
        <dbReference type="ARBA" id="ARBA00023002"/>
    </source>
</evidence>
<feature type="domain" description="Aldehyde dehydrogenase" evidence="3">
    <location>
        <begin position="26"/>
        <end position="493"/>
    </location>
</feature>
<evidence type="ECO:0000259" key="3">
    <source>
        <dbReference type="Pfam" id="PF00171"/>
    </source>
</evidence>
<evidence type="ECO:0000313" key="4">
    <source>
        <dbReference type="EMBL" id="MDI2099311.1"/>
    </source>
</evidence>
<dbReference type="FunFam" id="3.40.309.10:FF:000012">
    <property type="entry name" value="Betaine aldehyde dehydrogenase"/>
    <property type="match status" value="1"/>
</dbReference>
<organism evidence="4 5">
    <name type="scientific">Ruicaihuangia caeni</name>
    <dbReference type="NCBI Taxonomy" id="3042517"/>
    <lineage>
        <taxon>Bacteria</taxon>
        <taxon>Bacillati</taxon>
        <taxon>Actinomycetota</taxon>
        <taxon>Actinomycetes</taxon>
        <taxon>Micrococcales</taxon>
        <taxon>Microbacteriaceae</taxon>
        <taxon>Ruicaihuangia</taxon>
    </lineage>
</organism>
<evidence type="ECO:0000313" key="5">
    <source>
        <dbReference type="Proteomes" id="UP001321506"/>
    </source>
</evidence>